<dbReference type="AlphaFoldDB" id="A0A392SG78"/>
<dbReference type="EMBL" id="LXQA010372021">
    <property type="protein sequence ID" value="MCI47407.1"/>
    <property type="molecule type" value="Genomic_DNA"/>
</dbReference>
<name>A0A392SG78_9FABA</name>
<evidence type="ECO:0000313" key="1">
    <source>
        <dbReference type="EMBL" id="MCI47407.1"/>
    </source>
</evidence>
<accession>A0A392SG78</accession>
<protein>
    <submittedName>
        <fullName evidence="1">Uncharacterized protein</fullName>
    </submittedName>
</protein>
<keyword evidence="2" id="KW-1185">Reference proteome</keyword>
<feature type="non-terminal residue" evidence="1">
    <location>
        <position position="62"/>
    </location>
</feature>
<dbReference type="Proteomes" id="UP000265520">
    <property type="component" value="Unassembled WGS sequence"/>
</dbReference>
<comment type="caution">
    <text evidence="1">The sequence shown here is derived from an EMBL/GenBank/DDBJ whole genome shotgun (WGS) entry which is preliminary data.</text>
</comment>
<proteinExistence type="predicted"/>
<sequence>MYLLEDEPPELDSNCNNILKLEPTSKLPLRDAKLVLDKQDGTDGLLVCWTEHHRFDVVNSCN</sequence>
<reference evidence="1 2" key="1">
    <citation type="journal article" date="2018" name="Front. Plant Sci.">
        <title>Red Clover (Trifolium pratense) and Zigzag Clover (T. medium) - A Picture of Genomic Similarities and Differences.</title>
        <authorList>
            <person name="Dluhosova J."/>
            <person name="Istvanek J."/>
            <person name="Nedelnik J."/>
            <person name="Repkova J."/>
        </authorList>
    </citation>
    <scope>NUCLEOTIDE SEQUENCE [LARGE SCALE GENOMIC DNA]</scope>
    <source>
        <strain evidence="2">cv. 10/8</strain>
        <tissue evidence="1">Leaf</tissue>
    </source>
</reference>
<organism evidence="1 2">
    <name type="scientific">Trifolium medium</name>
    <dbReference type="NCBI Taxonomy" id="97028"/>
    <lineage>
        <taxon>Eukaryota</taxon>
        <taxon>Viridiplantae</taxon>
        <taxon>Streptophyta</taxon>
        <taxon>Embryophyta</taxon>
        <taxon>Tracheophyta</taxon>
        <taxon>Spermatophyta</taxon>
        <taxon>Magnoliopsida</taxon>
        <taxon>eudicotyledons</taxon>
        <taxon>Gunneridae</taxon>
        <taxon>Pentapetalae</taxon>
        <taxon>rosids</taxon>
        <taxon>fabids</taxon>
        <taxon>Fabales</taxon>
        <taxon>Fabaceae</taxon>
        <taxon>Papilionoideae</taxon>
        <taxon>50 kb inversion clade</taxon>
        <taxon>NPAAA clade</taxon>
        <taxon>Hologalegina</taxon>
        <taxon>IRL clade</taxon>
        <taxon>Trifolieae</taxon>
        <taxon>Trifolium</taxon>
    </lineage>
</organism>
<evidence type="ECO:0000313" key="2">
    <source>
        <dbReference type="Proteomes" id="UP000265520"/>
    </source>
</evidence>